<name>A0A2U3DS88_PURLI</name>
<reference evidence="1 2" key="1">
    <citation type="journal article" date="2016" name="Front. Microbiol.">
        <title>Genome and transcriptome sequences reveal the specific parasitism of the nematophagous Purpureocillium lilacinum 36-1.</title>
        <authorList>
            <person name="Xie J."/>
            <person name="Li S."/>
            <person name="Mo C."/>
            <person name="Xiao X."/>
            <person name="Peng D."/>
            <person name="Wang G."/>
            <person name="Xiao Y."/>
        </authorList>
    </citation>
    <scope>NUCLEOTIDE SEQUENCE [LARGE SCALE GENOMIC DNA]</scope>
    <source>
        <strain evidence="1 2">36-1</strain>
    </source>
</reference>
<organism evidence="1 2">
    <name type="scientific">Purpureocillium lilacinum</name>
    <name type="common">Paecilomyces lilacinus</name>
    <dbReference type="NCBI Taxonomy" id="33203"/>
    <lineage>
        <taxon>Eukaryota</taxon>
        <taxon>Fungi</taxon>
        <taxon>Dikarya</taxon>
        <taxon>Ascomycota</taxon>
        <taxon>Pezizomycotina</taxon>
        <taxon>Sordariomycetes</taxon>
        <taxon>Hypocreomycetidae</taxon>
        <taxon>Hypocreales</taxon>
        <taxon>Ophiocordycipitaceae</taxon>
        <taxon>Purpureocillium</taxon>
    </lineage>
</organism>
<dbReference type="EMBL" id="LCWV01000038">
    <property type="protein sequence ID" value="PWI65105.1"/>
    <property type="molecule type" value="Genomic_DNA"/>
</dbReference>
<evidence type="ECO:0000313" key="1">
    <source>
        <dbReference type="EMBL" id="PWI65105.1"/>
    </source>
</evidence>
<accession>A0A2U3DS88</accession>
<comment type="caution">
    <text evidence="1">The sequence shown here is derived from an EMBL/GenBank/DDBJ whole genome shotgun (WGS) entry which is preliminary data.</text>
</comment>
<dbReference type="AlphaFoldDB" id="A0A2U3DS88"/>
<sequence>MPGGLGQWLTHPPKTPRPVVTGIRWDRISANPLLQTPEVENCTRSILTLIQGSELEKVLRQKTLKRGWQLFVRAETLQKTFAELDSQKSTLTLIINNIQSHALHQMQTNIVTIAAQDNDLDANDARTQPPRDSKKRTGTMVNGFDIFITRQSQDSGPLRLPTMRGRWENCHFTGEDSSAAGPDDEAEGVFNGARVIVDDDGDARSGNKCQGIVE</sequence>
<dbReference type="Proteomes" id="UP000245956">
    <property type="component" value="Unassembled WGS sequence"/>
</dbReference>
<proteinExistence type="predicted"/>
<protein>
    <submittedName>
        <fullName evidence="1">Uncharacterized protein</fullName>
    </submittedName>
</protein>
<gene>
    <name evidence="1" type="ORF">PCL_07404</name>
</gene>
<evidence type="ECO:0000313" key="2">
    <source>
        <dbReference type="Proteomes" id="UP000245956"/>
    </source>
</evidence>